<accession>I4YAQ7</accession>
<dbReference type="STRING" id="671144.I4YAQ7"/>
<feature type="region of interest" description="Disordered" evidence="1">
    <location>
        <begin position="1"/>
        <end position="40"/>
    </location>
</feature>
<feature type="domain" description="Small EDRK-rich factor-like N-terminal" evidence="2">
    <location>
        <begin position="1"/>
        <end position="30"/>
    </location>
</feature>
<protein>
    <recommendedName>
        <fullName evidence="2">Small EDRK-rich factor-like N-terminal domain-containing protein</fullName>
    </recommendedName>
</protein>
<dbReference type="InterPro" id="IPR007513">
    <property type="entry name" value="SERF-like_N"/>
</dbReference>
<reference evidence="3 4" key="1">
    <citation type="journal article" date="2012" name="Fungal Genet. Biol.">
        <title>The genome of the xerotolerant mold Wallemia sebi reveals adaptations to osmotic stress and suggests cryptic sexual reproduction.</title>
        <authorList>
            <person name="Padamsee M."/>
            <person name="Kumar T.K.A."/>
            <person name="Riley R."/>
            <person name="Binder M."/>
            <person name="Boyd A."/>
            <person name="Calvo A.M."/>
            <person name="Furukawa K."/>
            <person name="Hesse C."/>
            <person name="Hohmann S."/>
            <person name="James T.Y."/>
            <person name="LaButti K."/>
            <person name="Lapidus A."/>
            <person name="Lindquist E."/>
            <person name="Lucas S."/>
            <person name="Miller K."/>
            <person name="Shantappa S."/>
            <person name="Grigoriev I.V."/>
            <person name="Hibbett D.S."/>
            <person name="McLaughlin D.J."/>
            <person name="Spatafora J.W."/>
            <person name="Aime M.C."/>
        </authorList>
    </citation>
    <scope>NUCLEOTIDE SEQUENCE [LARGE SCALE GENOMIC DNA]</scope>
    <source>
        <strain evidence="4">ATCC MYA-4683 / CBS 633.66</strain>
    </source>
</reference>
<keyword evidence="4" id="KW-1185">Reference proteome</keyword>
<dbReference type="Proteomes" id="UP000005242">
    <property type="component" value="Unassembled WGS sequence"/>
</dbReference>
<evidence type="ECO:0000256" key="1">
    <source>
        <dbReference type="SAM" id="MobiDB-lite"/>
    </source>
</evidence>
<organism evidence="3 4">
    <name type="scientific">Wallemia mellicola (strain ATCC MYA-4683 / CBS 633.66)</name>
    <name type="common">Wallemia sebi (CBS 633.66)</name>
    <dbReference type="NCBI Taxonomy" id="671144"/>
    <lineage>
        <taxon>Eukaryota</taxon>
        <taxon>Fungi</taxon>
        <taxon>Dikarya</taxon>
        <taxon>Basidiomycota</taxon>
        <taxon>Wallemiomycotina</taxon>
        <taxon>Wallemiomycetes</taxon>
        <taxon>Wallemiales</taxon>
        <taxon>Wallemiaceae</taxon>
        <taxon>Wallemia</taxon>
    </lineage>
</organism>
<dbReference type="GeneID" id="18475588"/>
<name>I4YAQ7_WALMC</name>
<dbReference type="RefSeq" id="XP_006959035.1">
    <property type="nucleotide sequence ID" value="XM_006958973.1"/>
</dbReference>
<evidence type="ECO:0000313" key="4">
    <source>
        <dbReference type="Proteomes" id="UP000005242"/>
    </source>
</evidence>
<sequence>MSRGNQRDKDRERAQKKAAANNKGPKQSAQRLSNKREADAQALAAKVAAKQAKATVTSS</sequence>
<dbReference type="EMBL" id="JH668235">
    <property type="protein sequence ID" value="EIM21049.1"/>
    <property type="molecule type" value="Genomic_DNA"/>
</dbReference>
<dbReference type="InParanoid" id="I4YAQ7"/>
<proteinExistence type="predicted"/>
<evidence type="ECO:0000313" key="3">
    <source>
        <dbReference type="EMBL" id="EIM21049.1"/>
    </source>
</evidence>
<dbReference type="Pfam" id="PF04419">
    <property type="entry name" value="SERF-like_N"/>
    <property type="match status" value="1"/>
</dbReference>
<gene>
    <name evidence="3" type="ORF">WALSEDRAFT_69469</name>
</gene>
<dbReference type="AlphaFoldDB" id="I4YAQ7"/>
<dbReference type="OrthoDB" id="18018at2759"/>
<dbReference type="KEGG" id="wse:WALSEDRAFT_69469"/>
<evidence type="ECO:0000259" key="2">
    <source>
        <dbReference type="Pfam" id="PF04419"/>
    </source>
</evidence>
<dbReference type="HOGENOM" id="CLU_165034_3_2_1"/>
<feature type="compositionally biased region" description="Basic and acidic residues" evidence="1">
    <location>
        <begin position="1"/>
        <end position="15"/>
    </location>
</feature>